<keyword evidence="3" id="KW-1185">Reference proteome</keyword>
<protein>
    <submittedName>
        <fullName evidence="2">Uncharacterized protein</fullName>
    </submittedName>
</protein>
<proteinExistence type="predicted"/>
<sequence>MRARTSTRAEQPAASTGADLIQAVSDDPGTPDDAAVPAIDSNMRTTLERSPDAPSPARRTCGREPSHGILCRSPGSHFPTAGRRDRSAVGRVRSGAARSRRSGLPGVPRRRSVPRRRGRTAVPGDAAVQHGRRDRSRRQHRPVPHRQSSPPPAPVRSTAGPWRHPAVPRGP</sequence>
<feature type="compositionally biased region" description="Basic residues" evidence="1">
    <location>
        <begin position="130"/>
        <end position="144"/>
    </location>
</feature>
<feature type="compositionally biased region" description="Low complexity" evidence="1">
    <location>
        <begin position="89"/>
        <end position="107"/>
    </location>
</feature>
<dbReference type="Proteomes" id="UP001589575">
    <property type="component" value="Unassembled WGS sequence"/>
</dbReference>
<gene>
    <name evidence="2" type="ORF">ACFFX0_05205</name>
</gene>
<evidence type="ECO:0000256" key="1">
    <source>
        <dbReference type="SAM" id="MobiDB-lite"/>
    </source>
</evidence>
<comment type="caution">
    <text evidence="2">The sequence shown here is derived from an EMBL/GenBank/DDBJ whole genome shotgun (WGS) entry which is preliminary data.</text>
</comment>
<reference evidence="2 3" key="1">
    <citation type="submission" date="2024-09" db="EMBL/GenBank/DDBJ databases">
        <authorList>
            <person name="Sun Q."/>
            <person name="Mori K."/>
        </authorList>
    </citation>
    <scope>NUCLEOTIDE SEQUENCE [LARGE SCALE GENOMIC DNA]</scope>
    <source>
        <strain evidence="2 3">CCM 7609</strain>
    </source>
</reference>
<accession>A0ABV5FVD0</accession>
<dbReference type="EMBL" id="JBHMFI010000001">
    <property type="protein sequence ID" value="MFB9070620.1"/>
    <property type="molecule type" value="Genomic_DNA"/>
</dbReference>
<evidence type="ECO:0000313" key="3">
    <source>
        <dbReference type="Proteomes" id="UP001589575"/>
    </source>
</evidence>
<name>A0ABV5FVD0_9MICC</name>
<feature type="region of interest" description="Disordered" evidence="1">
    <location>
        <begin position="1"/>
        <end position="171"/>
    </location>
</feature>
<evidence type="ECO:0000313" key="2">
    <source>
        <dbReference type="EMBL" id="MFB9070620.1"/>
    </source>
</evidence>
<feature type="compositionally biased region" description="Basic residues" evidence="1">
    <location>
        <begin position="108"/>
        <end position="119"/>
    </location>
</feature>
<organism evidence="2 3">
    <name type="scientific">Citricoccus parietis</name>
    <dbReference type="NCBI Taxonomy" id="592307"/>
    <lineage>
        <taxon>Bacteria</taxon>
        <taxon>Bacillati</taxon>
        <taxon>Actinomycetota</taxon>
        <taxon>Actinomycetes</taxon>
        <taxon>Micrococcales</taxon>
        <taxon>Micrococcaceae</taxon>
        <taxon>Citricoccus</taxon>
    </lineage>
</organism>